<gene>
    <name evidence="12" type="ORF">EVOR1521_LOCUS22924</name>
</gene>
<accession>A0AA36J5B5</accession>
<dbReference type="Proteomes" id="UP001178507">
    <property type="component" value="Unassembled WGS sequence"/>
</dbReference>
<dbReference type="InterPro" id="IPR003008">
    <property type="entry name" value="Tubulin_FtsZ_GTPase"/>
</dbReference>
<keyword evidence="13" id="KW-1185">Reference proteome</keyword>
<dbReference type="Gene3D" id="1.25.40.10">
    <property type="entry name" value="Tetratricopeptide repeat domain"/>
    <property type="match status" value="1"/>
</dbReference>
<dbReference type="SUPFAM" id="SSF55307">
    <property type="entry name" value="Tubulin C-terminal domain-like"/>
    <property type="match status" value="1"/>
</dbReference>
<dbReference type="AlphaFoldDB" id="A0AA36J5B5"/>
<dbReference type="FunFam" id="1.10.287.600:FF:000005">
    <property type="entry name" value="Tubulin alpha chain"/>
    <property type="match status" value="1"/>
</dbReference>
<dbReference type="InterPro" id="IPR011990">
    <property type="entry name" value="TPR-like_helical_dom_sf"/>
</dbReference>
<keyword evidence="4" id="KW-0493">Microtubule</keyword>
<keyword evidence="7" id="KW-0342">GTP-binding</keyword>
<proteinExistence type="inferred from homology"/>
<comment type="catalytic activity">
    <reaction evidence="9">
        <text>GTP + H2O = GDP + phosphate + H(+)</text>
        <dbReference type="Rhea" id="RHEA:19669"/>
        <dbReference type="ChEBI" id="CHEBI:15377"/>
        <dbReference type="ChEBI" id="CHEBI:15378"/>
        <dbReference type="ChEBI" id="CHEBI:37565"/>
        <dbReference type="ChEBI" id="CHEBI:43474"/>
        <dbReference type="ChEBI" id="CHEBI:58189"/>
    </reaction>
    <physiologicalReaction direction="left-to-right" evidence="9">
        <dbReference type="Rhea" id="RHEA:19670"/>
    </physiologicalReaction>
</comment>
<evidence type="ECO:0000256" key="3">
    <source>
        <dbReference type="ARBA" id="ARBA00022490"/>
    </source>
</evidence>
<dbReference type="PRINTS" id="PR01161">
    <property type="entry name" value="TUBULIN"/>
</dbReference>
<dbReference type="GO" id="GO:0005200">
    <property type="term" value="F:structural constituent of cytoskeleton"/>
    <property type="evidence" value="ECO:0007669"/>
    <property type="project" value="InterPro"/>
</dbReference>
<dbReference type="GO" id="GO:0005525">
    <property type="term" value="F:GTP binding"/>
    <property type="evidence" value="ECO:0007669"/>
    <property type="project" value="UniProtKB-KW"/>
</dbReference>
<organism evidence="12 13">
    <name type="scientific">Effrenium voratum</name>
    <dbReference type="NCBI Taxonomy" id="2562239"/>
    <lineage>
        <taxon>Eukaryota</taxon>
        <taxon>Sar</taxon>
        <taxon>Alveolata</taxon>
        <taxon>Dinophyceae</taxon>
        <taxon>Suessiales</taxon>
        <taxon>Symbiodiniaceae</taxon>
        <taxon>Effrenium</taxon>
    </lineage>
</organism>
<dbReference type="InterPro" id="IPR002452">
    <property type="entry name" value="Alpha_tubulin"/>
</dbReference>
<dbReference type="Pfam" id="PF00091">
    <property type="entry name" value="Tubulin"/>
    <property type="match status" value="1"/>
</dbReference>
<evidence type="ECO:0000259" key="11">
    <source>
        <dbReference type="SMART" id="SM00865"/>
    </source>
</evidence>
<dbReference type="FunFam" id="3.40.50.1440:FF:000004">
    <property type="entry name" value="Tubulin alpha chain"/>
    <property type="match status" value="1"/>
</dbReference>
<reference evidence="12" key="1">
    <citation type="submission" date="2023-08" db="EMBL/GenBank/DDBJ databases">
        <authorList>
            <person name="Chen Y."/>
            <person name="Shah S."/>
            <person name="Dougan E. K."/>
            <person name="Thang M."/>
            <person name="Chan C."/>
        </authorList>
    </citation>
    <scope>NUCLEOTIDE SEQUENCE</scope>
</reference>
<evidence type="ECO:0000256" key="7">
    <source>
        <dbReference type="ARBA" id="ARBA00023134"/>
    </source>
</evidence>
<keyword evidence="3" id="KW-0963">Cytoplasm</keyword>
<dbReference type="EMBL" id="CAUJNA010003333">
    <property type="protein sequence ID" value="CAJ1399387.1"/>
    <property type="molecule type" value="Genomic_DNA"/>
</dbReference>
<evidence type="ECO:0000256" key="4">
    <source>
        <dbReference type="ARBA" id="ARBA00022701"/>
    </source>
</evidence>
<dbReference type="InterPro" id="IPR008280">
    <property type="entry name" value="Tub_FtsZ_C"/>
</dbReference>
<dbReference type="Gene3D" id="3.30.1330.20">
    <property type="entry name" value="Tubulin/FtsZ, C-terminal domain"/>
    <property type="match status" value="1"/>
</dbReference>
<dbReference type="Gene3D" id="1.10.287.600">
    <property type="entry name" value="Helix hairpin bin"/>
    <property type="match status" value="1"/>
</dbReference>
<sequence length="633" mass="69635">MREAICIHIGQGGVQIGNACWELFCLEHGIQPDGQMPSDKTIGGGDDAFNTFFSETGAGKHVPRCVMVDLEPTVVDEVRTGTYRQLFHPEQLISGKEDAANNFARGHYTIGKEIVDLVLDRIRKLADNCTGLQGFCVYNAVGGGTGSGLGCLMLERLSVDYGKKSKISFTVWSCPQVATAVVEPYNTVLCVHSLLEHTDVTIMYDNEALYDICRRNLDIERPTYTNLNRLIAQIISSLTASLRFDGALNVDITEFQTNLVPYPRIHFMLTSFAPVISAEKAYHEQLSVAEITMSVFEPASMMVKCDPRHGKYMACCMMYRGDVVPKDVNAAVATIKTKRTIQFVDWCPTGFKCGINYQPPTVVPGGDLAKVMRACCMISNSTAIAEVFSRIDHKFDLMYSKRAFVHHYVGEGMEEGEFSEAREDLAALEKDYEEVGIETAEGEGEDLKMAAQVVTYGAVLASSEKGRRWQQSLQLLAVMLGLRIEATNVALNAAISSCEKARQWQRALALLAEMDSRLLRKDVISYNAALSACEKCSRWQAQLVLLHTMRSVSVAFDSFSLNAALLCCRGTGRWRLAVALFLELAGAGDALSWDIAVGSCEASAAALAARTLLGAAEAETQRGLPRFLREEHR</sequence>
<evidence type="ECO:0000256" key="6">
    <source>
        <dbReference type="ARBA" id="ARBA00022801"/>
    </source>
</evidence>
<dbReference type="InterPro" id="IPR017975">
    <property type="entry name" value="Tubulin_CS"/>
</dbReference>
<dbReference type="Pfam" id="PF03953">
    <property type="entry name" value="Tubulin_C"/>
    <property type="match status" value="1"/>
</dbReference>
<dbReference type="InterPro" id="IPR036525">
    <property type="entry name" value="Tubulin/FtsZ_GTPase_sf"/>
</dbReference>
<comment type="function">
    <text evidence="8">Tubulin is the major constituent of microtubules, a cylinder consisting of laterally associated linear protofilaments composed of alpha- and beta-tubulin heterodimers. Microtubules grow by the addition of GTP-tubulin dimers to the microtubule end, where a stabilizing cap forms. Below the cap, tubulin dimers are in GDP-bound state, owing to GTPase activity of alpha-tubulin.</text>
</comment>
<name>A0AA36J5B5_9DINO</name>
<evidence type="ECO:0000256" key="2">
    <source>
        <dbReference type="ARBA" id="ARBA00011747"/>
    </source>
</evidence>
<dbReference type="Gene3D" id="3.40.50.1440">
    <property type="entry name" value="Tubulin/FtsZ, GTPase domain"/>
    <property type="match status" value="1"/>
</dbReference>
<evidence type="ECO:0008006" key="14">
    <source>
        <dbReference type="Google" id="ProtNLM"/>
    </source>
</evidence>
<keyword evidence="6" id="KW-0378">Hydrolase</keyword>
<keyword evidence="5" id="KW-0547">Nucleotide-binding</keyword>
<feature type="domain" description="Tubulin/FtsZ GTPase" evidence="10">
    <location>
        <begin position="49"/>
        <end position="246"/>
    </location>
</feature>
<dbReference type="FunFam" id="3.30.1330.20:FF:000001">
    <property type="entry name" value="Tubulin alpha chain"/>
    <property type="match status" value="1"/>
</dbReference>
<comment type="subunit">
    <text evidence="2">Dimer of alpha and beta chains. A typical microtubule is a hollow water-filled tube with an outer diameter of 25 nm and an inner diameter of 15 nM. Alpha-beta heterodimers associate head-to-tail to form protofilaments running lengthwise along the microtubule wall with the beta-tubulin subunit facing the microtubule plus end conferring a structural polarity. Microtubules usually have 13 protofilaments but different protofilament numbers can be found in some organisms and specialized cells.</text>
</comment>
<dbReference type="InterPro" id="IPR023123">
    <property type="entry name" value="Tubulin_C"/>
</dbReference>
<evidence type="ECO:0000313" key="12">
    <source>
        <dbReference type="EMBL" id="CAJ1399387.1"/>
    </source>
</evidence>
<evidence type="ECO:0000256" key="5">
    <source>
        <dbReference type="ARBA" id="ARBA00022741"/>
    </source>
</evidence>
<evidence type="ECO:0000256" key="1">
    <source>
        <dbReference type="ARBA" id="ARBA00009636"/>
    </source>
</evidence>
<dbReference type="InterPro" id="IPR037103">
    <property type="entry name" value="Tubulin/FtsZ-like_C"/>
</dbReference>
<dbReference type="CDD" id="cd02186">
    <property type="entry name" value="alpha_tubulin"/>
    <property type="match status" value="1"/>
</dbReference>
<evidence type="ECO:0000313" key="13">
    <source>
        <dbReference type="Proteomes" id="UP001178507"/>
    </source>
</evidence>
<dbReference type="PRINTS" id="PR01162">
    <property type="entry name" value="ALPHATUBULIN"/>
</dbReference>
<dbReference type="GO" id="GO:0005874">
    <property type="term" value="C:microtubule"/>
    <property type="evidence" value="ECO:0007669"/>
    <property type="project" value="UniProtKB-KW"/>
</dbReference>
<evidence type="ECO:0000259" key="10">
    <source>
        <dbReference type="SMART" id="SM00864"/>
    </source>
</evidence>
<dbReference type="SMART" id="SM00864">
    <property type="entry name" value="Tubulin"/>
    <property type="match status" value="1"/>
</dbReference>
<dbReference type="PROSITE" id="PS00227">
    <property type="entry name" value="TUBULIN"/>
    <property type="match status" value="1"/>
</dbReference>
<evidence type="ECO:0000256" key="9">
    <source>
        <dbReference type="ARBA" id="ARBA00049117"/>
    </source>
</evidence>
<dbReference type="PANTHER" id="PTHR11588">
    <property type="entry name" value="TUBULIN"/>
    <property type="match status" value="1"/>
</dbReference>
<protein>
    <recommendedName>
        <fullName evidence="14">Tubulin alpha chain</fullName>
    </recommendedName>
</protein>
<dbReference type="GO" id="GO:0007017">
    <property type="term" value="P:microtubule-based process"/>
    <property type="evidence" value="ECO:0007669"/>
    <property type="project" value="InterPro"/>
</dbReference>
<evidence type="ECO:0000256" key="8">
    <source>
        <dbReference type="ARBA" id="ARBA00034296"/>
    </source>
</evidence>
<dbReference type="InterPro" id="IPR018316">
    <property type="entry name" value="Tubulin/FtsZ_2-layer-sand-dom"/>
</dbReference>
<comment type="similarity">
    <text evidence="1">Belongs to the tubulin family.</text>
</comment>
<dbReference type="SMART" id="SM00865">
    <property type="entry name" value="Tubulin_C"/>
    <property type="match status" value="1"/>
</dbReference>
<dbReference type="GO" id="GO:0016787">
    <property type="term" value="F:hydrolase activity"/>
    <property type="evidence" value="ECO:0007669"/>
    <property type="project" value="UniProtKB-KW"/>
</dbReference>
<comment type="caution">
    <text evidence="12">The sequence shown here is derived from an EMBL/GenBank/DDBJ whole genome shotgun (WGS) entry which is preliminary data.</text>
</comment>
<dbReference type="InterPro" id="IPR000217">
    <property type="entry name" value="Tubulin"/>
</dbReference>
<feature type="domain" description="Tubulin/FtsZ 2-layer sandwich" evidence="11">
    <location>
        <begin position="248"/>
        <end position="393"/>
    </location>
</feature>
<dbReference type="SUPFAM" id="SSF52490">
    <property type="entry name" value="Tubulin nucleotide-binding domain-like"/>
    <property type="match status" value="1"/>
</dbReference>